<feature type="coiled-coil region" evidence="1">
    <location>
        <begin position="119"/>
        <end position="146"/>
    </location>
</feature>
<dbReference type="EMBL" id="AAYLMQ010000010">
    <property type="protein sequence ID" value="EGY2376839.1"/>
    <property type="molecule type" value="Genomic_DNA"/>
</dbReference>
<evidence type="ECO:0000313" key="2">
    <source>
        <dbReference type="EMBL" id="EGY2376839.1"/>
    </source>
</evidence>
<organism evidence="2">
    <name type="scientific">Acinetobacter baumannii</name>
    <dbReference type="NCBI Taxonomy" id="470"/>
    <lineage>
        <taxon>Bacteria</taxon>
        <taxon>Pseudomonadati</taxon>
        <taxon>Pseudomonadota</taxon>
        <taxon>Gammaproteobacteria</taxon>
        <taxon>Moraxellales</taxon>
        <taxon>Moraxellaceae</taxon>
        <taxon>Acinetobacter</taxon>
        <taxon>Acinetobacter calcoaceticus/baumannii complex</taxon>
    </lineage>
</organism>
<accession>A0A9P2LAV1</accession>
<gene>
    <name evidence="2" type="ORF">JHZ39_001182</name>
</gene>
<comment type="caution">
    <text evidence="2">The sequence shown here is derived from an EMBL/GenBank/DDBJ whole genome shotgun (WGS) entry which is preliminary data.</text>
</comment>
<sequence length="325" mass="38276">MKVFDKHLIEELETELLNQYLNISWLADYLDDGFQELKLDMFCDEPDSKNRSLPITVKDLLKALIDINVNIARKESLDSHLHPQSSFTVEERNRIYQEMVENCQKTRYEAFRQQYGYSISDLVNLLDQLEVLRSDLEKLNEKEQHKAYKEILHEYIGLDLLNYGFQNSSLKIRIAKGRSTQGEYQKIVRAKKKIFFDLLIEQVQQNKKKYPSVYKAVKENIDEVTRRFKIHDEEWIKSKLEVSRERVNVLHEEMLSKALTASKEDKLHKEIAKLSAFMEQLEGGSSGGYPFEKLKDILPFNTASLNEVLMKTLKFERNIKEQCIE</sequence>
<name>A0A9P2LAV1_ACIBA</name>
<reference evidence="2" key="1">
    <citation type="submission" date="2020-12" db="EMBL/GenBank/DDBJ databases">
        <authorList>
            <consortium name="Clinical and Environmental Microbiology Branch: Whole genome sequencing antimicrobial resistance pathogens in the healthcare setting"/>
        </authorList>
    </citation>
    <scope>NUCLEOTIDE SEQUENCE</scope>
    <source>
        <strain evidence="2">2018HL-00813</strain>
    </source>
</reference>
<dbReference type="AlphaFoldDB" id="A0A9P2LAV1"/>
<evidence type="ECO:0000256" key="1">
    <source>
        <dbReference type="SAM" id="Coils"/>
    </source>
</evidence>
<keyword evidence="1" id="KW-0175">Coiled coil</keyword>
<protein>
    <submittedName>
        <fullName evidence="2">Uncharacterized protein</fullName>
    </submittedName>
</protein>
<proteinExistence type="predicted"/>
<dbReference type="RefSeq" id="WP_000862187.1">
    <property type="nucleotide sequence ID" value="NZ_AP031576.1"/>
</dbReference>